<keyword evidence="3" id="KW-1185">Reference proteome</keyword>
<organism evidence="2 3">
    <name type="scientific">Araneus ventricosus</name>
    <name type="common">Orbweaver spider</name>
    <name type="synonym">Epeira ventricosa</name>
    <dbReference type="NCBI Taxonomy" id="182803"/>
    <lineage>
        <taxon>Eukaryota</taxon>
        <taxon>Metazoa</taxon>
        <taxon>Ecdysozoa</taxon>
        <taxon>Arthropoda</taxon>
        <taxon>Chelicerata</taxon>
        <taxon>Arachnida</taxon>
        <taxon>Araneae</taxon>
        <taxon>Araneomorphae</taxon>
        <taxon>Entelegynae</taxon>
        <taxon>Araneoidea</taxon>
        <taxon>Araneidae</taxon>
        <taxon>Araneus</taxon>
    </lineage>
</organism>
<feature type="transmembrane region" description="Helical" evidence="1">
    <location>
        <begin position="48"/>
        <end position="69"/>
    </location>
</feature>
<keyword evidence="1" id="KW-1133">Transmembrane helix</keyword>
<reference evidence="2 3" key="1">
    <citation type="journal article" date="2019" name="Sci. Rep.">
        <title>Orb-weaving spider Araneus ventricosus genome elucidates the spidroin gene catalogue.</title>
        <authorList>
            <person name="Kono N."/>
            <person name="Nakamura H."/>
            <person name="Ohtoshi R."/>
            <person name="Moran D.A.P."/>
            <person name="Shinohara A."/>
            <person name="Yoshida Y."/>
            <person name="Fujiwara M."/>
            <person name="Mori M."/>
            <person name="Tomita M."/>
            <person name="Arakawa K."/>
        </authorList>
    </citation>
    <scope>NUCLEOTIDE SEQUENCE [LARGE SCALE GENOMIC DNA]</scope>
</reference>
<dbReference type="EMBL" id="BGPR01144957">
    <property type="protein sequence ID" value="GBN75029.1"/>
    <property type="molecule type" value="Genomic_DNA"/>
</dbReference>
<dbReference type="PANTHER" id="PTHR11161">
    <property type="entry name" value="O-ACYLTRANSFERASE"/>
    <property type="match status" value="1"/>
</dbReference>
<name>A0A4Y2RIB1_ARAVE</name>
<evidence type="ECO:0008006" key="4">
    <source>
        <dbReference type="Google" id="ProtNLM"/>
    </source>
</evidence>
<comment type="caution">
    <text evidence="2">The sequence shown here is derived from an EMBL/GenBank/DDBJ whole genome shotgun (WGS) entry which is preliminary data.</text>
</comment>
<dbReference type="OrthoDB" id="6433895at2759"/>
<evidence type="ECO:0000256" key="1">
    <source>
        <dbReference type="SAM" id="Phobius"/>
    </source>
</evidence>
<proteinExistence type="predicted"/>
<gene>
    <name evidence="2" type="ORF">AVEN_13430_1</name>
</gene>
<dbReference type="Proteomes" id="UP000499080">
    <property type="component" value="Unassembled WGS sequence"/>
</dbReference>
<keyword evidence="1" id="KW-0812">Transmembrane</keyword>
<accession>A0A4Y2RIB1</accession>
<feature type="non-terminal residue" evidence="2">
    <location>
        <position position="1"/>
    </location>
</feature>
<feature type="transmembrane region" description="Helical" evidence="1">
    <location>
        <begin position="17"/>
        <end position="36"/>
    </location>
</feature>
<evidence type="ECO:0000313" key="2">
    <source>
        <dbReference type="EMBL" id="GBN75029.1"/>
    </source>
</evidence>
<dbReference type="AlphaFoldDB" id="A0A4Y2RIB1"/>
<keyword evidence="1" id="KW-0472">Membrane</keyword>
<sequence length="136" mass="15655">VLGKLFMWKGFGPLSKLGYFGYLMHYIVITFHVSVARSPIVFSHYENWMRICGYTVLTFFSAYVLYITFELPLTYMESMFLPSRPSNDDLQNNIKQNGKIDGIPQINDIIPPNTIASWNMKNTSYLGTPSEDHSKL</sequence>
<protein>
    <recommendedName>
        <fullName evidence="4">Nose resistant to fluoxetine protein 6</fullName>
    </recommendedName>
</protein>
<dbReference type="InterPro" id="IPR052728">
    <property type="entry name" value="O2_lipid_transport_reg"/>
</dbReference>
<evidence type="ECO:0000313" key="3">
    <source>
        <dbReference type="Proteomes" id="UP000499080"/>
    </source>
</evidence>
<dbReference type="PANTHER" id="PTHR11161:SF0">
    <property type="entry name" value="O-ACYLTRANSFERASE LIKE PROTEIN"/>
    <property type="match status" value="1"/>
</dbReference>